<name>A0ABW0EF15_9BACT</name>
<gene>
    <name evidence="1" type="ORF">ACFPIB_14455</name>
</gene>
<comment type="caution">
    <text evidence="1">The sequence shown here is derived from an EMBL/GenBank/DDBJ whole genome shotgun (WGS) entry which is preliminary data.</text>
</comment>
<protein>
    <submittedName>
        <fullName evidence="1">Uncharacterized protein</fullName>
    </submittedName>
</protein>
<sequence length="110" mass="12874">MTPEDFIKGFYNEKEDLLQLYFNNEYEISIGKLINSLNLKDDKKATLYKILEQTLTDSMYTILLGLDGAASIRNRQEMYKLLDEEGNELTGGEIESYAWEYFHSKVKKDQ</sequence>
<keyword evidence="2" id="KW-1185">Reference proteome</keyword>
<proteinExistence type="predicted"/>
<reference evidence="2" key="1">
    <citation type="journal article" date="2019" name="Int. J. Syst. Evol. Microbiol.">
        <title>The Global Catalogue of Microorganisms (GCM) 10K type strain sequencing project: providing services to taxonomists for standard genome sequencing and annotation.</title>
        <authorList>
            <consortium name="The Broad Institute Genomics Platform"/>
            <consortium name="The Broad Institute Genome Sequencing Center for Infectious Disease"/>
            <person name="Wu L."/>
            <person name="Ma J."/>
        </authorList>
    </citation>
    <scope>NUCLEOTIDE SEQUENCE [LARGE SCALE GENOMIC DNA]</scope>
    <source>
        <strain evidence="2">KACC 12602</strain>
    </source>
</reference>
<evidence type="ECO:0000313" key="1">
    <source>
        <dbReference type="EMBL" id="MFC5271816.1"/>
    </source>
</evidence>
<dbReference type="Proteomes" id="UP001596161">
    <property type="component" value="Unassembled WGS sequence"/>
</dbReference>
<dbReference type="RefSeq" id="WP_378018175.1">
    <property type="nucleotide sequence ID" value="NZ_JBHSKT010000009.1"/>
</dbReference>
<organism evidence="1 2">
    <name type="scientific">Adhaeribacter terreus</name>
    <dbReference type="NCBI Taxonomy" id="529703"/>
    <lineage>
        <taxon>Bacteria</taxon>
        <taxon>Pseudomonadati</taxon>
        <taxon>Bacteroidota</taxon>
        <taxon>Cytophagia</taxon>
        <taxon>Cytophagales</taxon>
        <taxon>Hymenobacteraceae</taxon>
        <taxon>Adhaeribacter</taxon>
    </lineage>
</organism>
<accession>A0ABW0EF15</accession>
<evidence type="ECO:0000313" key="2">
    <source>
        <dbReference type="Proteomes" id="UP001596161"/>
    </source>
</evidence>
<dbReference type="EMBL" id="JBHSKT010000009">
    <property type="protein sequence ID" value="MFC5271816.1"/>
    <property type="molecule type" value="Genomic_DNA"/>
</dbReference>